<dbReference type="EMBL" id="CP000644">
    <property type="protein sequence ID" value="ABO90101.1"/>
    <property type="molecule type" value="Genomic_DNA"/>
</dbReference>
<reference evidence="3" key="1">
    <citation type="journal article" date="2008" name="BMC Genomics">
        <title>The genome of Aeromonas salmonicida subsp. salmonicida A449: insights into the evolution of a fish pathogen.</title>
        <authorList>
            <person name="Reith M.E."/>
            <person name="Singh R.K."/>
            <person name="Curtis B."/>
            <person name="Boyd J.M."/>
            <person name="Bouevitch A."/>
            <person name="Kimball J."/>
            <person name="Munholland J."/>
            <person name="Murphy C."/>
            <person name="Sarty D."/>
            <person name="Williams J."/>
            <person name="Nash J.H."/>
            <person name="Johnson S.C."/>
            <person name="Brown L.L."/>
        </authorList>
    </citation>
    <scope>NUCLEOTIDE SEQUENCE [LARGE SCALE GENOMIC DNA]</scope>
    <source>
        <strain evidence="3">A449</strain>
    </source>
</reference>
<accession>A4SMH9</accession>
<evidence type="ECO:0000256" key="1">
    <source>
        <dbReference type="SAM" id="MobiDB-lite"/>
    </source>
</evidence>
<dbReference type="InterPro" id="IPR008769">
    <property type="entry name" value="PhaF_PhaI"/>
</dbReference>
<dbReference type="HOGENOM" id="CLU_113343_0_0_6"/>
<dbReference type="PANTHER" id="PTHR38664">
    <property type="entry name" value="SLR0058 PROTEIN"/>
    <property type="match status" value="1"/>
</dbReference>
<dbReference type="AlphaFoldDB" id="A4SMH9"/>
<proteinExistence type="predicted"/>
<feature type="region of interest" description="Disordered" evidence="1">
    <location>
        <begin position="150"/>
        <end position="182"/>
    </location>
</feature>
<organism evidence="2 3">
    <name type="scientific">Aeromonas salmonicida (strain A449)</name>
    <dbReference type="NCBI Taxonomy" id="382245"/>
    <lineage>
        <taxon>Bacteria</taxon>
        <taxon>Pseudomonadati</taxon>
        <taxon>Pseudomonadota</taxon>
        <taxon>Gammaproteobacteria</taxon>
        <taxon>Aeromonadales</taxon>
        <taxon>Aeromonadaceae</taxon>
        <taxon>Aeromonas</taxon>
    </lineage>
</organism>
<evidence type="ECO:0000313" key="2">
    <source>
        <dbReference type="EMBL" id="ABO90101.1"/>
    </source>
</evidence>
<dbReference type="PANTHER" id="PTHR38664:SF1">
    <property type="entry name" value="SLR0058 PROTEIN"/>
    <property type="match status" value="1"/>
</dbReference>
<feature type="compositionally biased region" description="Low complexity" evidence="1">
    <location>
        <begin position="153"/>
        <end position="169"/>
    </location>
</feature>
<dbReference type="Pfam" id="PF05597">
    <property type="entry name" value="Phasin"/>
    <property type="match status" value="1"/>
</dbReference>
<protein>
    <submittedName>
        <fullName evidence="2">Poly(Hydroxyalcanoate) granule associated protein</fullName>
    </submittedName>
</protein>
<sequence>MPQRMFQGCCHYLIPLSSKETIMAKKLKSLASSVTDNQLTSTIKESTQQIWLAGLGAYAKAQEEGGKIFEALVQEGEALQTRPRQSADEKIAAITDKTTGTWGRLEQVFEDRVARAVASLGIPTRKDIDKLSKRMAELTEVVQQLADAQDDTVAPAAEAKPAAATVAKKPAARKPPVKKAAAPIAKVKEEVKALASEVERVAKDVKEKGEATLS</sequence>
<name>A4SMH9_AERS4</name>
<dbReference type="STRING" id="29491.GCA_000820065_00641"/>
<dbReference type="KEGG" id="asa:ASA_2032"/>
<dbReference type="eggNOG" id="COG3937">
    <property type="taxonomic scope" value="Bacteria"/>
</dbReference>
<evidence type="ECO:0000313" key="3">
    <source>
        <dbReference type="Proteomes" id="UP000000225"/>
    </source>
</evidence>
<dbReference type="Proteomes" id="UP000000225">
    <property type="component" value="Chromosome"/>
</dbReference>
<gene>
    <name evidence="2" type="primary">phaF</name>
    <name evidence="2" type="ordered locus">ASA_2032</name>
</gene>